<protein>
    <submittedName>
        <fullName evidence="1">Uncharacterized protein</fullName>
    </submittedName>
</protein>
<name>A0A3N5C7H6_9BACL</name>
<dbReference type="EMBL" id="RKRK01000002">
    <property type="protein sequence ID" value="RPF58318.1"/>
    <property type="molecule type" value="Genomic_DNA"/>
</dbReference>
<organism evidence="1 2">
    <name type="scientific">Abyssicoccus albus</name>
    <dbReference type="NCBI Taxonomy" id="1817405"/>
    <lineage>
        <taxon>Bacteria</taxon>
        <taxon>Bacillati</taxon>
        <taxon>Bacillota</taxon>
        <taxon>Bacilli</taxon>
        <taxon>Bacillales</taxon>
        <taxon>Abyssicoccaceae</taxon>
    </lineage>
</organism>
<gene>
    <name evidence="1" type="ORF">EDD62_0962</name>
</gene>
<reference evidence="1 2" key="1">
    <citation type="submission" date="2018-11" db="EMBL/GenBank/DDBJ databases">
        <title>Genomic Encyclopedia of Type Strains, Phase IV (KMG-IV): sequencing the most valuable type-strain genomes for metagenomic binning, comparative biology and taxonomic classification.</title>
        <authorList>
            <person name="Goeker M."/>
        </authorList>
    </citation>
    <scope>NUCLEOTIDE SEQUENCE [LARGE SCALE GENOMIC DNA]</scope>
    <source>
        <strain evidence="1 2">DSM 29158</strain>
    </source>
</reference>
<evidence type="ECO:0000313" key="1">
    <source>
        <dbReference type="EMBL" id="RPF58318.1"/>
    </source>
</evidence>
<dbReference type="AlphaFoldDB" id="A0A3N5C7H6"/>
<sequence length="202" mass="23417">MILNNQAVISLLDFSKMNQRVSKLNKADPFSLIGNQNFMYIQLDTRQIIVMFDEHSIYIGDFKLNFENIARYFVDKQLEETFDAEIELSLFKKSEMTKEQVSIIKGYMFPSAKRKNYIIDIAIPHDQITQEVLNSYSDILKVITNVTKVFNKEMMEVEQILNSESLIPTYVELNGEAEIGLIPFVHLQEIYANQVEASKQNS</sequence>
<dbReference type="Proteomes" id="UP000277108">
    <property type="component" value="Unassembled WGS sequence"/>
</dbReference>
<accession>A0A3N5C7H6</accession>
<evidence type="ECO:0000313" key="2">
    <source>
        <dbReference type="Proteomes" id="UP000277108"/>
    </source>
</evidence>
<keyword evidence="2" id="KW-1185">Reference proteome</keyword>
<dbReference type="RefSeq" id="WP_123807733.1">
    <property type="nucleotide sequence ID" value="NZ_RKRK01000002.1"/>
</dbReference>
<proteinExistence type="predicted"/>
<comment type="caution">
    <text evidence="1">The sequence shown here is derived from an EMBL/GenBank/DDBJ whole genome shotgun (WGS) entry which is preliminary data.</text>
</comment>